<evidence type="ECO:0000313" key="4">
    <source>
        <dbReference type="EMBL" id="MBB5599354.1"/>
    </source>
</evidence>
<feature type="transmembrane region" description="Helical" evidence="2">
    <location>
        <begin position="12"/>
        <end position="32"/>
    </location>
</feature>
<dbReference type="RefSeq" id="WP_183645184.1">
    <property type="nucleotide sequence ID" value="NZ_JACHBL010000002.1"/>
</dbReference>
<name>A0A7W8YD72_9MICC</name>
<evidence type="ECO:0000313" key="5">
    <source>
        <dbReference type="Proteomes" id="UP000523863"/>
    </source>
</evidence>
<reference evidence="4 5" key="1">
    <citation type="submission" date="2020-08" db="EMBL/GenBank/DDBJ databases">
        <title>Sequencing the genomes of 1000 actinobacteria strains.</title>
        <authorList>
            <person name="Klenk H.-P."/>
        </authorList>
    </citation>
    <scope>NUCLEOTIDE SEQUENCE [LARGE SCALE GENOMIC DNA]</scope>
    <source>
        <strain evidence="4 5">DSM 23694</strain>
    </source>
</reference>
<keyword evidence="2" id="KW-0472">Membrane</keyword>
<feature type="domain" description="DUF8175" evidence="3">
    <location>
        <begin position="46"/>
        <end position="214"/>
    </location>
</feature>
<sequence>MSEEKDPLGSSWKIAGGALALIIVAIVAVLFLSPPSQNKSNGTAASPSPPQIGQAAPPNVLAGGCPSLSTDKSFPIKAPATQWLRHPVGMVLPTSEEFGPAIHDGNFWHCYSRTPSGALMAGLGLGFSFTPGLQKEAAADSAVRDKYFAEEVAAKKPEKWSTIEGYRIIMSTDDAAVIEYYATVDQNEATIRVNLTWDDSANDWRLDLVAGPPEISKTIDRTVFTRWR</sequence>
<keyword evidence="2" id="KW-1133">Transmembrane helix</keyword>
<dbReference type="Proteomes" id="UP000523863">
    <property type="component" value="Unassembled WGS sequence"/>
</dbReference>
<dbReference type="AlphaFoldDB" id="A0A7W8YD72"/>
<dbReference type="EMBL" id="JACHBL010000002">
    <property type="protein sequence ID" value="MBB5599354.1"/>
    <property type="molecule type" value="Genomic_DNA"/>
</dbReference>
<proteinExistence type="predicted"/>
<gene>
    <name evidence="4" type="ORF">BKA12_002493</name>
</gene>
<evidence type="ECO:0000259" key="3">
    <source>
        <dbReference type="Pfam" id="PF26526"/>
    </source>
</evidence>
<accession>A0A7W8YD72</accession>
<keyword evidence="2" id="KW-0812">Transmembrane</keyword>
<organism evidence="4 5">
    <name type="scientific">Neomicrococcus lactis</name>
    <dbReference type="NCBI Taxonomy" id="732241"/>
    <lineage>
        <taxon>Bacteria</taxon>
        <taxon>Bacillati</taxon>
        <taxon>Actinomycetota</taxon>
        <taxon>Actinomycetes</taxon>
        <taxon>Micrococcales</taxon>
        <taxon>Micrococcaceae</taxon>
        <taxon>Neomicrococcus</taxon>
    </lineage>
</organism>
<protein>
    <recommendedName>
        <fullName evidence="3">DUF8175 domain-containing protein</fullName>
    </recommendedName>
</protein>
<comment type="caution">
    <text evidence="4">The sequence shown here is derived from an EMBL/GenBank/DDBJ whole genome shotgun (WGS) entry which is preliminary data.</text>
</comment>
<dbReference type="Pfam" id="PF26526">
    <property type="entry name" value="DUF8175"/>
    <property type="match status" value="1"/>
</dbReference>
<feature type="region of interest" description="Disordered" evidence="1">
    <location>
        <begin position="38"/>
        <end position="60"/>
    </location>
</feature>
<keyword evidence="5" id="KW-1185">Reference proteome</keyword>
<evidence type="ECO:0000256" key="2">
    <source>
        <dbReference type="SAM" id="Phobius"/>
    </source>
</evidence>
<dbReference type="InterPro" id="IPR058488">
    <property type="entry name" value="DUF8175"/>
</dbReference>
<evidence type="ECO:0000256" key="1">
    <source>
        <dbReference type="SAM" id="MobiDB-lite"/>
    </source>
</evidence>